<name>D4B5L2_ARTBC</name>
<dbReference type="HOGENOM" id="CLU_1189653_0_0_1"/>
<dbReference type="KEGG" id="abe:ARB_03752"/>
<organism evidence="1 2">
    <name type="scientific">Arthroderma benhamiae (strain ATCC MYA-4681 / CBS 112371)</name>
    <name type="common">Trichophyton mentagrophytes</name>
    <dbReference type="NCBI Taxonomy" id="663331"/>
    <lineage>
        <taxon>Eukaryota</taxon>
        <taxon>Fungi</taxon>
        <taxon>Dikarya</taxon>
        <taxon>Ascomycota</taxon>
        <taxon>Pezizomycotina</taxon>
        <taxon>Eurotiomycetes</taxon>
        <taxon>Eurotiomycetidae</taxon>
        <taxon>Onygenales</taxon>
        <taxon>Arthrodermataceae</taxon>
        <taxon>Trichophyton</taxon>
    </lineage>
</organism>
<comment type="caution">
    <text evidence="1">The sequence shown here is derived from an EMBL/GenBank/DDBJ whole genome shotgun (WGS) entry which is preliminary data.</text>
</comment>
<sequence length="233" mass="26722">MANGQVEHQALVCSCLFGQSLVPALEKLASERERKKGILRRMMQHGASYIYRYIVKTLRKLLDAKDKDAPPRKEAFPSRARRLRKPMQKPRRYLVLFQASLVELTCSVPIIRYLNKHLVLFPWASRVMKKAVSRGKALRNHEEGVPDTSVQYEQTAFSKAQGGYLPPRRVKKKRKKREKKQKWMDSLLVSLAREACGVVCGWAGGRTRREKRSLFCSAQRLAIDISPTATDVK</sequence>
<gene>
    <name evidence="1" type="ORF">ARB_03752</name>
</gene>
<accession>D4B5L2</accession>
<dbReference type="AlphaFoldDB" id="D4B5L2"/>
<dbReference type="RefSeq" id="XP_003010013.1">
    <property type="nucleotide sequence ID" value="XM_003009967.1"/>
</dbReference>
<proteinExistence type="predicted"/>
<keyword evidence="2" id="KW-1185">Reference proteome</keyword>
<dbReference type="EMBL" id="ABSU01000043">
    <property type="protein sequence ID" value="EFE29373.1"/>
    <property type="molecule type" value="Genomic_DNA"/>
</dbReference>
<protein>
    <submittedName>
        <fullName evidence="1">Uncharacterized protein</fullName>
    </submittedName>
</protein>
<evidence type="ECO:0000313" key="1">
    <source>
        <dbReference type="EMBL" id="EFE29373.1"/>
    </source>
</evidence>
<evidence type="ECO:0000313" key="2">
    <source>
        <dbReference type="Proteomes" id="UP000008866"/>
    </source>
</evidence>
<dbReference type="Proteomes" id="UP000008866">
    <property type="component" value="Unassembled WGS sequence"/>
</dbReference>
<dbReference type="GeneID" id="9525361"/>
<reference evidence="2" key="1">
    <citation type="journal article" date="2011" name="Genome Biol.">
        <title>Comparative and functional genomics provide insights into the pathogenicity of dermatophytic fungi.</title>
        <authorList>
            <person name="Burmester A."/>
            <person name="Shelest E."/>
            <person name="Gloeckner G."/>
            <person name="Heddergott C."/>
            <person name="Schindler S."/>
            <person name="Staib P."/>
            <person name="Heidel A."/>
            <person name="Felder M."/>
            <person name="Petzold A."/>
            <person name="Szafranski K."/>
            <person name="Feuermann M."/>
            <person name="Pedruzzi I."/>
            <person name="Priebe S."/>
            <person name="Groth M."/>
            <person name="Winkler R."/>
            <person name="Li W."/>
            <person name="Kniemeyer O."/>
            <person name="Schroeckh V."/>
            <person name="Hertweck C."/>
            <person name="Hube B."/>
            <person name="White T.C."/>
            <person name="Platzer M."/>
            <person name="Guthke R."/>
            <person name="Heitman J."/>
            <person name="Woestemeyer J."/>
            <person name="Zipfel P.F."/>
            <person name="Monod M."/>
            <person name="Brakhage A.A."/>
        </authorList>
    </citation>
    <scope>NUCLEOTIDE SEQUENCE [LARGE SCALE GENOMIC DNA]</scope>
    <source>
        <strain evidence="2">ATCC MYA-4681 / CBS 112371</strain>
    </source>
</reference>